<gene>
    <name evidence="1" type="ordered locus">ASAC_0148</name>
</gene>
<dbReference type="eggNOG" id="arCOG04291">
    <property type="taxonomic scope" value="Archaea"/>
</dbReference>
<dbReference type="InterPro" id="IPR036520">
    <property type="entry name" value="UPF0759_sf"/>
</dbReference>
<evidence type="ECO:0008006" key="3">
    <source>
        <dbReference type="Google" id="ProtNLM"/>
    </source>
</evidence>
<dbReference type="Pfam" id="PF01904">
    <property type="entry name" value="DUF72"/>
    <property type="match status" value="1"/>
</dbReference>
<accession>D9PZR8</accession>
<dbReference type="STRING" id="666510.ASAC_0148"/>
<proteinExistence type="predicted"/>
<dbReference type="Proteomes" id="UP000000346">
    <property type="component" value="Chromosome"/>
</dbReference>
<organism evidence="1 2">
    <name type="scientific">Acidilobus saccharovorans (strain DSM 16705 / JCM 18335 / VKM B-2471 / 345-15)</name>
    <dbReference type="NCBI Taxonomy" id="666510"/>
    <lineage>
        <taxon>Archaea</taxon>
        <taxon>Thermoproteota</taxon>
        <taxon>Thermoprotei</taxon>
        <taxon>Acidilobales</taxon>
        <taxon>Acidilobaceae</taxon>
        <taxon>Acidilobus</taxon>
    </lineage>
</organism>
<evidence type="ECO:0000313" key="1">
    <source>
        <dbReference type="EMBL" id="ADL18556.1"/>
    </source>
</evidence>
<sequence length="236" mass="27420">MEAQGLEVYVGTSGWLYDWNEDGSLDWYVSKSGLNAVELNASFYRFPFPSQVKGWARRGSGLRWSIKVSRLITHVHRLNERAQELWLKFRQLFSPMDNVIDFYLFQLPPNFSFNEQNLGRLRDFLARAGLGPRAALEFRHSSWLSEEAIEEARGLGATFVSLDSPLGVIIRSFNDIVYLRMHGRSAWYAYNYSERELMEDVSAIRSLSPRKVYVFFNNDHWMLGNARFMLSALRAL</sequence>
<protein>
    <recommendedName>
        <fullName evidence="3">DUF72 domain-containing protein</fullName>
    </recommendedName>
</protein>
<dbReference type="EMBL" id="CP001742">
    <property type="protein sequence ID" value="ADL18556.1"/>
    <property type="molecule type" value="Genomic_DNA"/>
</dbReference>
<name>D9PZR8_ACIS3</name>
<dbReference type="InterPro" id="IPR002763">
    <property type="entry name" value="DUF72"/>
</dbReference>
<dbReference type="AlphaFoldDB" id="D9PZR8"/>
<dbReference type="PANTHER" id="PTHR30348:SF4">
    <property type="entry name" value="DUF72 DOMAIN-CONTAINING PROTEIN"/>
    <property type="match status" value="1"/>
</dbReference>
<dbReference type="Gene3D" id="3.20.20.410">
    <property type="entry name" value="Protein of unknown function UPF0759"/>
    <property type="match status" value="1"/>
</dbReference>
<dbReference type="SUPFAM" id="SSF117396">
    <property type="entry name" value="TM1631-like"/>
    <property type="match status" value="1"/>
</dbReference>
<keyword evidence="2" id="KW-1185">Reference proteome</keyword>
<dbReference type="PANTHER" id="PTHR30348">
    <property type="entry name" value="UNCHARACTERIZED PROTEIN YECE"/>
    <property type="match status" value="1"/>
</dbReference>
<dbReference type="GeneID" id="9498362"/>
<dbReference type="KEGG" id="asc:ASAC_0148"/>
<evidence type="ECO:0000313" key="2">
    <source>
        <dbReference type="Proteomes" id="UP000000346"/>
    </source>
</evidence>
<dbReference type="RefSeq" id="WP_013266068.1">
    <property type="nucleotide sequence ID" value="NC_014374.1"/>
</dbReference>
<reference evidence="1 2" key="1">
    <citation type="journal article" date="2010" name="Appl. Environ. Microbiol.">
        <title>The genome sequence of the crenarchaeon Acidilobus saccharovorans supports a new order, Acidilobales, and suggests an important ecological role in terrestrial acidic hot springs.</title>
        <authorList>
            <person name="Mardanov A.V."/>
            <person name="Svetlitchnyi V.A."/>
            <person name="Beletsky A.V."/>
            <person name="Prokofeva M.I."/>
            <person name="Bonch-Osmolovskaya E.A."/>
            <person name="Ravin N.V."/>
            <person name="Skryabin K.G."/>
        </authorList>
    </citation>
    <scope>NUCLEOTIDE SEQUENCE [LARGE SCALE GENOMIC DNA]</scope>
    <source>
        <strain evidence="2">DSM 16705 / JCM 18335 / VKM B-2471 / 345-15</strain>
    </source>
</reference>
<dbReference type="InParanoid" id="D9PZR8"/>
<dbReference type="HOGENOM" id="CLU_046519_0_1_2"/>